<dbReference type="InterPro" id="IPR054082">
    <property type="entry name" value="Talin_IBS2B"/>
</dbReference>
<evidence type="ECO:0000313" key="8">
    <source>
        <dbReference type="Proteomes" id="UP000663879"/>
    </source>
</evidence>
<dbReference type="InterPro" id="IPR029071">
    <property type="entry name" value="Ubiquitin-like_domsf"/>
</dbReference>
<dbReference type="GO" id="GO:0001726">
    <property type="term" value="C:ruffle"/>
    <property type="evidence" value="ECO:0007669"/>
    <property type="project" value="InterPro"/>
</dbReference>
<dbReference type="FunFam" id="1.20.1410.10:FF:000001">
    <property type="entry name" value="Talin 2"/>
    <property type="match status" value="1"/>
</dbReference>
<dbReference type="SUPFAM" id="SSF109885">
    <property type="entry name" value="I/LWEQ domain"/>
    <property type="match status" value="4"/>
</dbReference>
<dbReference type="InterPro" id="IPR035964">
    <property type="entry name" value="I/LWEQ_dom_sf"/>
</dbReference>
<feature type="domain" description="FERM" evidence="5">
    <location>
        <begin position="116"/>
        <end position="433"/>
    </location>
</feature>
<dbReference type="Pfam" id="PF08913">
    <property type="entry name" value="VBS"/>
    <property type="match status" value="1"/>
</dbReference>
<dbReference type="GO" id="GO:0051015">
    <property type="term" value="F:actin filament binding"/>
    <property type="evidence" value="ECO:0007669"/>
    <property type="project" value="InterPro"/>
</dbReference>
<dbReference type="SUPFAM" id="SSF47031">
    <property type="entry name" value="Second domain of FERM"/>
    <property type="match status" value="1"/>
</dbReference>
<dbReference type="InterPro" id="IPR019748">
    <property type="entry name" value="FERM_central"/>
</dbReference>
<reference evidence="7" key="1">
    <citation type="submission" date="2021-02" db="EMBL/GenBank/DDBJ databases">
        <authorList>
            <person name="Nowell W R."/>
        </authorList>
    </citation>
    <scope>NUCLEOTIDE SEQUENCE</scope>
    <source>
        <strain evidence="7">Ploen Becks lab</strain>
    </source>
</reference>
<dbReference type="InterPro" id="IPR036723">
    <property type="entry name" value="Alpha-catenin/vinculin-like_sf"/>
</dbReference>
<dbReference type="Pfam" id="PF17985">
    <property type="entry name" value="SipA_VBS"/>
    <property type="match status" value="1"/>
</dbReference>
<comment type="caution">
    <text evidence="7">The sequence shown here is derived from an EMBL/GenBank/DDBJ whole genome shotgun (WGS) entry which is preliminary data.</text>
</comment>
<evidence type="ECO:0000256" key="3">
    <source>
        <dbReference type="ARBA" id="ARBA00023212"/>
    </source>
</evidence>
<dbReference type="GO" id="GO:0005856">
    <property type="term" value="C:cytoskeleton"/>
    <property type="evidence" value="ECO:0007669"/>
    <property type="project" value="UniProtKB-SubCell"/>
</dbReference>
<dbReference type="Pfam" id="PF25177">
    <property type="entry name" value="Talin_VBS2"/>
    <property type="match status" value="1"/>
</dbReference>
<dbReference type="PANTHER" id="PTHR19981">
    <property type="entry name" value="TALIN"/>
    <property type="match status" value="1"/>
</dbReference>
<dbReference type="InterPro" id="IPR032425">
    <property type="entry name" value="FERM_f0"/>
</dbReference>
<dbReference type="Pfam" id="PF09141">
    <property type="entry name" value="Talin_middle"/>
    <property type="match status" value="1"/>
</dbReference>
<dbReference type="SMART" id="SM00307">
    <property type="entry name" value="ILWEQ"/>
    <property type="match status" value="1"/>
</dbReference>
<feature type="compositionally biased region" description="Low complexity" evidence="4">
    <location>
        <begin position="2648"/>
        <end position="2686"/>
    </location>
</feature>
<dbReference type="Gene3D" id="2.30.29.30">
    <property type="entry name" value="Pleckstrin-homology domain (PH domain)/Phosphotyrosine-binding domain (PTB)"/>
    <property type="match status" value="1"/>
</dbReference>
<dbReference type="Gene3D" id="1.20.1420.10">
    <property type="entry name" value="Talin, central domain"/>
    <property type="match status" value="7"/>
</dbReference>
<feature type="region of interest" description="Disordered" evidence="4">
    <location>
        <begin position="2639"/>
        <end position="2686"/>
    </location>
</feature>
<dbReference type="InterPro" id="IPR040658">
    <property type="entry name" value="SipA_VBS"/>
</dbReference>
<dbReference type="InterPro" id="IPR019747">
    <property type="entry name" value="FERM_CS"/>
</dbReference>
<dbReference type="InterPro" id="IPR036476">
    <property type="entry name" value="Talin_cent_sf"/>
</dbReference>
<dbReference type="CDD" id="cd17089">
    <property type="entry name" value="FERM_F0_TLN"/>
    <property type="match status" value="1"/>
</dbReference>
<dbReference type="SUPFAM" id="SSF50729">
    <property type="entry name" value="PH domain-like"/>
    <property type="match status" value="1"/>
</dbReference>
<dbReference type="PROSITE" id="PS00660">
    <property type="entry name" value="FERM_1"/>
    <property type="match status" value="1"/>
</dbReference>
<dbReference type="FunFam" id="1.20.80.10:FF:000007">
    <property type="entry name" value="Talin 2"/>
    <property type="match status" value="1"/>
</dbReference>
<evidence type="ECO:0000256" key="4">
    <source>
        <dbReference type="SAM" id="MobiDB-lite"/>
    </source>
</evidence>
<dbReference type="GO" id="GO:0005200">
    <property type="term" value="F:structural constituent of cytoskeleton"/>
    <property type="evidence" value="ECO:0007669"/>
    <property type="project" value="InterPro"/>
</dbReference>
<dbReference type="Pfam" id="PF21896">
    <property type="entry name" value="Talin_IBS2B"/>
    <property type="match status" value="3"/>
</dbReference>
<dbReference type="InterPro" id="IPR054060">
    <property type="entry name" value="TLN1-like_RS"/>
</dbReference>
<dbReference type="Pfam" id="PF01608">
    <property type="entry name" value="I_LWEQ"/>
    <property type="match status" value="1"/>
</dbReference>
<evidence type="ECO:0000259" key="6">
    <source>
        <dbReference type="PROSITE" id="PS50945"/>
    </source>
</evidence>
<dbReference type="Pfam" id="PF16511">
    <property type="entry name" value="FERM_f0"/>
    <property type="match status" value="1"/>
</dbReference>
<dbReference type="GO" id="GO:0005737">
    <property type="term" value="C:cytoplasm"/>
    <property type="evidence" value="ECO:0007669"/>
    <property type="project" value="TreeGrafter"/>
</dbReference>
<comment type="subcellular location">
    <subcellularLocation>
        <location evidence="1">Cytoplasm</location>
        <location evidence="1">Cytoskeleton</location>
    </subcellularLocation>
</comment>
<evidence type="ECO:0000256" key="1">
    <source>
        <dbReference type="ARBA" id="ARBA00004245"/>
    </source>
</evidence>
<feature type="domain" description="I/LWEQ" evidence="6">
    <location>
        <begin position="2390"/>
        <end position="2644"/>
    </location>
</feature>
<dbReference type="SUPFAM" id="SSF54236">
    <property type="entry name" value="Ubiquitin-like"/>
    <property type="match status" value="1"/>
</dbReference>
<dbReference type="InterPro" id="IPR002558">
    <property type="entry name" value="ILWEQ_dom"/>
</dbReference>
<dbReference type="Pfam" id="PF21865">
    <property type="entry name" value="TLN1-like_RS"/>
    <property type="match status" value="1"/>
</dbReference>
<evidence type="ECO:0000259" key="5">
    <source>
        <dbReference type="PROSITE" id="PS50057"/>
    </source>
</evidence>
<dbReference type="SMART" id="SM01244">
    <property type="entry name" value="IRS"/>
    <property type="match status" value="1"/>
</dbReference>
<dbReference type="GO" id="GO:0005925">
    <property type="term" value="C:focal adhesion"/>
    <property type="evidence" value="ECO:0007669"/>
    <property type="project" value="InterPro"/>
</dbReference>
<dbReference type="InterPro" id="IPR002404">
    <property type="entry name" value="IRS_PTB"/>
</dbReference>
<dbReference type="InterPro" id="IPR015224">
    <property type="entry name" value="Talin_cent"/>
</dbReference>
<dbReference type="SUPFAM" id="SSF109880">
    <property type="entry name" value="A middle domain of Talin 1"/>
    <property type="match status" value="1"/>
</dbReference>
<dbReference type="InterPro" id="IPR011993">
    <property type="entry name" value="PH-like_dom_sf"/>
</dbReference>
<feature type="region of interest" description="Disordered" evidence="4">
    <location>
        <begin position="2473"/>
        <end position="2498"/>
    </location>
</feature>
<dbReference type="GO" id="GO:0005178">
    <property type="term" value="F:integrin binding"/>
    <property type="evidence" value="ECO:0007669"/>
    <property type="project" value="TreeGrafter"/>
</dbReference>
<dbReference type="GO" id="GO:0098609">
    <property type="term" value="P:cell-cell adhesion"/>
    <property type="evidence" value="ECO:0007669"/>
    <property type="project" value="TreeGrafter"/>
</dbReference>
<dbReference type="PROSITE" id="PS50057">
    <property type="entry name" value="FERM_3"/>
    <property type="match status" value="1"/>
</dbReference>
<dbReference type="InterPro" id="IPR000299">
    <property type="entry name" value="FERM_domain"/>
</dbReference>
<dbReference type="CDD" id="cd17090">
    <property type="entry name" value="FERM_F1_TLN"/>
    <property type="match status" value="1"/>
</dbReference>
<dbReference type="InterPro" id="IPR035963">
    <property type="entry name" value="FERM_2"/>
</dbReference>
<keyword evidence="3" id="KW-0206">Cytoskeleton</keyword>
<dbReference type="InterPro" id="IPR057346">
    <property type="entry name" value="Talin1/2_VBS2"/>
</dbReference>
<evidence type="ECO:0000313" key="7">
    <source>
        <dbReference type="EMBL" id="CAF0748944.1"/>
    </source>
</evidence>
<dbReference type="InterPro" id="IPR049108">
    <property type="entry name" value="Talin_R4"/>
</dbReference>
<dbReference type="SUPFAM" id="SSF47220">
    <property type="entry name" value="alpha-catenin/vinculin-like"/>
    <property type="match status" value="3"/>
</dbReference>
<keyword evidence="2" id="KW-0963">Cytoplasm</keyword>
<dbReference type="InterPro" id="IPR014352">
    <property type="entry name" value="FERM/acyl-CoA-bd_prot_sf"/>
</dbReference>
<dbReference type="SMART" id="SM00295">
    <property type="entry name" value="B41"/>
    <property type="match status" value="1"/>
</dbReference>
<dbReference type="GO" id="GO:0005886">
    <property type="term" value="C:plasma membrane"/>
    <property type="evidence" value="ECO:0007669"/>
    <property type="project" value="TreeGrafter"/>
</dbReference>
<proteinExistence type="predicted"/>
<dbReference type="Pfam" id="PF02174">
    <property type="entry name" value="IRS"/>
    <property type="match status" value="1"/>
</dbReference>
<dbReference type="Proteomes" id="UP000663879">
    <property type="component" value="Unassembled WGS sequence"/>
</dbReference>
<keyword evidence="8" id="KW-1185">Reference proteome</keyword>
<dbReference type="PANTHER" id="PTHR19981:SF1">
    <property type="entry name" value="RHEA, ISOFORM B"/>
    <property type="match status" value="1"/>
</dbReference>
<gene>
    <name evidence="7" type="ORF">OXX778_LOCUS3805</name>
</gene>
<dbReference type="InterPro" id="IPR015009">
    <property type="entry name" value="Vinculin-bd_dom"/>
</dbReference>
<dbReference type="Gene3D" id="1.20.80.10">
    <property type="match status" value="1"/>
</dbReference>
<dbReference type="EMBL" id="CAJNOC010000350">
    <property type="protein sequence ID" value="CAF0748944.1"/>
    <property type="molecule type" value="Genomic_DNA"/>
</dbReference>
<organism evidence="7 8">
    <name type="scientific">Brachionus calyciflorus</name>
    <dbReference type="NCBI Taxonomy" id="104777"/>
    <lineage>
        <taxon>Eukaryota</taxon>
        <taxon>Metazoa</taxon>
        <taxon>Spiralia</taxon>
        <taxon>Gnathifera</taxon>
        <taxon>Rotifera</taxon>
        <taxon>Eurotatoria</taxon>
        <taxon>Monogononta</taxon>
        <taxon>Pseudotrocha</taxon>
        <taxon>Ploima</taxon>
        <taxon>Brachionidae</taxon>
        <taxon>Brachionus</taxon>
    </lineage>
</organism>
<dbReference type="CDD" id="cd14473">
    <property type="entry name" value="FERM_B-lobe"/>
    <property type="match status" value="1"/>
</dbReference>
<dbReference type="PROSITE" id="PS50945">
    <property type="entry name" value="I_LWEQ"/>
    <property type="match status" value="1"/>
</dbReference>
<feature type="compositionally biased region" description="Polar residues" evidence="4">
    <location>
        <begin position="2489"/>
        <end position="2498"/>
    </location>
</feature>
<feature type="region of interest" description="Disordered" evidence="4">
    <location>
        <begin position="1"/>
        <end position="22"/>
    </location>
</feature>
<dbReference type="Pfam" id="PF21692">
    <property type="entry name" value="Talin_R4"/>
    <property type="match status" value="1"/>
</dbReference>
<dbReference type="Gene3D" id="1.20.1410.10">
    <property type="entry name" value="I/LWEQ domain"/>
    <property type="match status" value="1"/>
</dbReference>
<sequence length="2686" mass="296970">MDINSNSVLITSPSSLSTSSASNSSSLVTTLLSIKVRFVDLEIVKTLQFNPSTLVFDALKIIREKIPETSSINAENYGIFITNNDVSKGTWLENGRSLEYYMLKNGDTIEYRNKFRKLNIKILDGQTKSLMVDDSQTVGQLMIYICSQMGIANYEEYSLINEMSDNEKEKYQTIKKDKTLHRDHKKMEELKKKLHTDDDIAWLDHSKTLRQQKIDENSILILKRKFFFSDKNIDTRDPVQLNLLYVQCRDAIINGTHPITEEEAIKFAAFQCQIKNGDYVEQKKSPGLDLKVYLPKEYVKVKGIEKKIIQEYKTLIGLNELEAKLKYTQLCRSLKTYGVTFFLVKEKMKGKNKLVARLLGITKESILRVDEKTKEFLNVYPLECVKKWAASPNTFTLDFGDHYKEQYYSMQTTEGEHIARLISGYIDIILKKKKAREYTGMDADEETPMLEEVISPSKATVIQINKTSINQSVSGNLSIPVQIKTSQTIDSSNSTYQINQIQNRQTPQINPNQQIDYELQRAQRPLITTIQTAKTTISQAQSNLDQRPDLGDIGNDPVSLQWKTNMIDVNKQNVSSHLSAMNAATAQVVTLTSNGPQHTDYNAVGAAVSCISTNLGDFSKDVCMIAALQQHDQPQNPPENDRLLDAAKKLCSAFSEFLRYVEPDCNEPRQNMFGAVGKIGEAGNEVARSLNRDADSTEPKLQETFIGLAKLVASSTAGLVIASKNVANHCENQQGVNEVISMVTQCALSTSQLVSCTKVCSSTISSKECQDQIVEAARQVSRHVDSVMDVAVANCRNEQALIELRNCANNVTESVVQLLDNVRASNEQILNFNNQNKSIEKIHMATDYLFESLNNPSEMIRQAKNLAVATTELINSLKQEAHGQTSNEQQRKLLLAAKLLAEATSKIVEAAKGCASNPNNENLQISLKKAVDDLKNATNIAMGDNLQFRAIKKLEFAARQAASCATQAIAAIQVCTVYSSEHDLENIQKNQNHIQLIQQCKIVADHVPKLVQAIRGCMVKSTSKNSHFELINSCEDFLNPTQKMLGLTRSILPSIVDEIKAIQLRNCSSQLTGSLNELKTCLSKAQELNGSFDSDLMIESIRQLKNELDEIKQAAFRSSLKPLPGETLELCEAQLAALSKTVGLSMAQMLTAAAQGNEIYTGISAKETLNSLKTFTNSIRAISACSTNKNYQDKLIDSAHLVLEQSITLVNESKQALLNQNNSSDNQQRLIYIARQIAQSLYECVNCLPGQKDIDDIINSLSQYSTILYSPSLTISPFNGDNLNQLEFDLNQIGLHLNHSSNQIYSDSRHASQNLSNSSNEFANWFEEFCKLGLQMASLHNNQQDFIQNLRELYSNSNKLLHSAKSILADPNALTSKQQLLWALKQVTQSINSIITLCDLVDFKECDNTIRNIETIMNLVDNVISEPTCGTLISYYDCLEKIIEQSRLLGESVTGVANSCKSQNLEIFTKAIRDTSISLTGLVEASIHSAYLIGVSDAESKPGKSPILDSNQFINYSQKIQDICSGLQILITGKCLTQEEQKQLIQAATQIAHNTAGLCNISQVASSKTNNIISKRHFVQSAKQVANSTAYFVKIIKSIEGNFEFTEENYKSLVKPLLDSVDNLCQYALSPEFSGLPAVISENGAISQKPIIESVKILLTSSLNLVQCSKNLIQNNKDPQQWQFFSNNSKLISDSIKKLATSIKEKAPAKLECELGLNILDKCTKHLENVLLSVKMNQPLQLSEQANLKSLQIYQEHALTCANQMLDLVDQVGQASKCEADKLAHLIMEFLQYFESLVVNVIGCTAKTPFDSKKQLLFLEQTKTVVESVYQLMLMAKENAGNPKNFNLHQQIDENCECSKEVLSDLIETLEQATAQNGYVHLMVDNISKAIDRVDLSREVDEEDFSQKEENELLSEKKQLIFVNEQTKIFELIKQIQENVKDISICSSHELGSKAQLLTQNFNFLIQSCKLAINTCASKELSQRLKVCTQDLGKSCIDLINLAGRLQQEKILDKTLKKELLSQIEIVETKSVNMLHAFKTSAKGTQACISAGNAVNGIIADLNTVIMFATAGTLRSETESDSLGNHRELILRSAKMLVEDTKSLVSASGTTCIDQEELAQSVQTSVKTMIKLSDAVKLGAASLGSDQPDAQVLLINSVKDVSTALSNLISTIKLVSSNNTPNRQSVNLTYSASLLSESAKNMITSVQSLLKTVKTVEDEAQRGTRALESAIEAISQEIKIYSTYAQSDDESKQKLNENIQSANPEDLIKATKQITMATSRSIGAANSLRQEDIIQAANLGRKAVSDLLFVSRAFALDNSNTDKDLLDCQQEVLNVGINCSTQYKELLEFIQTIFNKTTNGDDKQNLVIYSKNVANSVSEILQLAECLKGSDWVDPEDPTVIAENELLNAALAIESAAKKLSNLKPRATEEVQKAVSENLNFDEQILEAAKSVTNAAGVLIKAATTAQKELVAQGKNNSNDDSDYDSQFKPLSTSNDDDGQWSQGLISAAKMVAAACHTLCEAANGLVQGHGTEERLISSAKQVASSTAALLVACKVKSDMTSQAMKRLQHAGNAIKRATDALVRAAQQAVDVNEEDQMIQLNTKFVGSMAQEIMLREEILRKERELRAAQAAYSAVKKARYQREEHSPGSNASSGSSTAHPASTITNHTNETNGTFNTNSNFGPSG</sequence>
<dbReference type="InterPro" id="IPR019749">
    <property type="entry name" value="Band_41_domain"/>
</dbReference>
<dbReference type="Gene3D" id="1.20.120.230">
    <property type="entry name" value="Alpha-catenin/vinculin-like"/>
    <property type="match status" value="5"/>
</dbReference>
<evidence type="ECO:0000256" key="2">
    <source>
        <dbReference type="ARBA" id="ARBA00022490"/>
    </source>
</evidence>
<accession>A0A813PDQ6</accession>
<dbReference type="OrthoDB" id="10262320at2759"/>
<dbReference type="Gene3D" id="3.10.20.90">
    <property type="entry name" value="Phosphatidylinositol 3-kinase Catalytic Subunit, Chain A, domain 1"/>
    <property type="match status" value="2"/>
</dbReference>
<name>A0A813PDQ6_9BILA</name>
<protein>
    <recommendedName>
        <fullName evidence="9">Talin</fullName>
    </recommendedName>
</protein>
<dbReference type="GO" id="GO:0030036">
    <property type="term" value="P:actin cytoskeleton organization"/>
    <property type="evidence" value="ECO:0007669"/>
    <property type="project" value="TreeGrafter"/>
</dbReference>
<evidence type="ECO:0008006" key="9">
    <source>
        <dbReference type="Google" id="ProtNLM"/>
    </source>
</evidence>
<dbReference type="CDD" id="cd10569">
    <property type="entry name" value="FERM_C_Talin"/>
    <property type="match status" value="1"/>
</dbReference>
<dbReference type="FunFam" id="2.30.29.30:FF:000028">
    <property type="entry name" value="Talin 2"/>
    <property type="match status" value="1"/>
</dbReference>